<evidence type="ECO:0000313" key="2">
    <source>
        <dbReference type="EMBL" id="EKC49761.1"/>
    </source>
</evidence>
<name>K1SRA7_9ZZZZ</name>
<feature type="non-terminal residue" evidence="2">
    <location>
        <position position="1"/>
    </location>
</feature>
<keyword evidence="2" id="KW-0762">Sugar transport</keyword>
<comment type="caution">
    <text evidence="2">The sequence shown here is derived from an EMBL/GenBank/DDBJ whole genome shotgun (WGS) entry which is preliminary data.</text>
</comment>
<proteinExistence type="predicted"/>
<accession>K1SRA7</accession>
<gene>
    <name evidence="2" type="ORF">LEA_18235</name>
</gene>
<reference evidence="2" key="1">
    <citation type="journal article" date="2013" name="Environ. Microbiol.">
        <title>Microbiota from the distal guts of lean and obese adolescents exhibit partial functional redundancy besides clear differences in community structure.</title>
        <authorList>
            <person name="Ferrer M."/>
            <person name="Ruiz A."/>
            <person name="Lanza F."/>
            <person name="Haange S.B."/>
            <person name="Oberbach A."/>
            <person name="Till H."/>
            <person name="Bargiela R."/>
            <person name="Campoy C."/>
            <person name="Segura M.T."/>
            <person name="Richter M."/>
            <person name="von Bergen M."/>
            <person name="Seifert J."/>
            <person name="Suarez A."/>
        </authorList>
    </citation>
    <scope>NUCLEOTIDE SEQUENCE</scope>
</reference>
<keyword evidence="1" id="KW-1133">Transmembrane helix</keyword>
<dbReference type="AlphaFoldDB" id="K1SRA7"/>
<sequence length="160" mass="17867">GFYKTNVVAISVLLMLQNFFFAFFQTVNNVIPTEMIGDTVDYMEWKTGKRNEGVSFSVLTFVGKLTGSLSTSIGTALLPLIGLTFTKDTVGNSVAVKGEHTDLWIWALFILIPKLLGLITLIPYAFYNLNGEKLKQIREDLKNRREEKAKVQAIGGNENE</sequence>
<evidence type="ECO:0000256" key="1">
    <source>
        <dbReference type="SAM" id="Phobius"/>
    </source>
</evidence>
<keyword evidence="1" id="KW-0812">Transmembrane</keyword>
<dbReference type="EMBL" id="AJWY01012500">
    <property type="protein sequence ID" value="EKC49761.1"/>
    <property type="molecule type" value="Genomic_DNA"/>
</dbReference>
<protein>
    <submittedName>
        <fullName evidence="2">Sugar transporter, glycoside-pentoside-hexuronide (GPH):cation symporter family</fullName>
    </submittedName>
</protein>
<dbReference type="SUPFAM" id="SSF103473">
    <property type="entry name" value="MFS general substrate transporter"/>
    <property type="match status" value="1"/>
</dbReference>
<keyword evidence="2" id="KW-0813">Transport</keyword>
<feature type="transmembrane region" description="Helical" evidence="1">
    <location>
        <begin position="6"/>
        <end position="24"/>
    </location>
</feature>
<organism evidence="2">
    <name type="scientific">human gut metagenome</name>
    <dbReference type="NCBI Taxonomy" id="408170"/>
    <lineage>
        <taxon>unclassified sequences</taxon>
        <taxon>metagenomes</taxon>
        <taxon>organismal metagenomes</taxon>
    </lineage>
</organism>
<dbReference type="InterPro" id="IPR036259">
    <property type="entry name" value="MFS_trans_sf"/>
</dbReference>
<dbReference type="Pfam" id="PF13347">
    <property type="entry name" value="MFS_2"/>
    <property type="match status" value="1"/>
</dbReference>
<feature type="transmembrane region" description="Helical" evidence="1">
    <location>
        <begin position="103"/>
        <end position="127"/>
    </location>
</feature>
<keyword evidence="1" id="KW-0472">Membrane</keyword>
<feature type="transmembrane region" description="Helical" evidence="1">
    <location>
        <begin position="56"/>
        <end position="83"/>
    </location>
</feature>